<reference evidence="2 3" key="1">
    <citation type="submission" date="2023-09" db="EMBL/GenBank/DDBJ databases">
        <authorList>
            <person name="Rey-Velasco X."/>
        </authorList>
    </citation>
    <scope>NUCLEOTIDE SEQUENCE [LARGE SCALE GENOMIC DNA]</scope>
    <source>
        <strain evidence="2 3">P385</strain>
    </source>
</reference>
<feature type="domain" description="Peptidase S9 prolyl oligopeptidase catalytic" evidence="1">
    <location>
        <begin position="416"/>
        <end position="618"/>
    </location>
</feature>
<dbReference type="EMBL" id="JAVRHY010000008">
    <property type="protein sequence ID" value="MDT0618835.1"/>
    <property type="molecule type" value="Genomic_DNA"/>
</dbReference>
<dbReference type="InterPro" id="IPR011042">
    <property type="entry name" value="6-blade_b-propeller_TolB-like"/>
</dbReference>
<dbReference type="Gene3D" id="3.40.50.1820">
    <property type="entry name" value="alpha/beta hydrolase"/>
    <property type="match status" value="1"/>
</dbReference>
<evidence type="ECO:0000313" key="2">
    <source>
        <dbReference type="EMBL" id="MDT0618835.1"/>
    </source>
</evidence>
<dbReference type="EC" id="3.4.-.-" evidence="2"/>
<dbReference type="GO" id="GO:0016787">
    <property type="term" value="F:hydrolase activity"/>
    <property type="evidence" value="ECO:0007669"/>
    <property type="project" value="UniProtKB-KW"/>
</dbReference>
<keyword evidence="3" id="KW-1185">Reference proteome</keyword>
<dbReference type="InterPro" id="IPR001375">
    <property type="entry name" value="Peptidase_S9_cat"/>
</dbReference>
<dbReference type="Proteomes" id="UP001259982">
    <property type="component" value="Unassembled WGS sequence"/>
</dbReference>
<keyword evidence="2" id="KW-0378">Hydrolase</keyword>
<dbReference type="InterPro" id="IPR050585">
    <property type="entry name" value="Xaa-Pro_dipeptidyl-ppase/CocE"/>
</dbReference>
<evidence type="ECO:0000313" key="3">
    <source>
        <dbReference type="Proteomes" id="UP001259982"/>
    </source>
</evidence>
<organism evidence="2 3">
    <name type="scientific">Spectribacter acetivorans</name>
    <dbReference type="NCBI Taxonomy" id="3075603"/>
    <lineage>
        <taxon>Bacteria</taxon>
        <taxon>Pseudomonadati</taxon>
        <taxon>Pseudomonadota</taxon>
        <taxon>Gammaproteobacteria</taxon>
        <taxon>Salinisphaerales</taxon>
        <taxon>Salinisphaeraceae</taxon>
        <taxon>Spectribacter</taxon>
    </lineage>
</organism>
<name>A0ABU3B8N6_9GAMM</name>
<accession>A0ABU3B8N6</accession>
<gene>
    <name evidence="2" type="ORF">RM531_10150</name>
</gene>
<evidence type="ECO:0000259" key="1">
    <source>
        <dbReference type="Pfam" id="PF00326"/>
    </source>
</evidence>
<dbReference type="RefSeq" id="WP_311659056.1">
    <property type="nucleotide sequence ID" value="NZ_JAVRHY010000008.1"/>
</dbReference>
<dbReference type="InterPro" id="IPR029058">
    <property type="entry name" value="AB_hydrolase_fold"/>
</dbReference>
<dbReference type="PANTHER" id="PTHR43056:SF5">
    <property type="entry name" value="PEPTIDASE S9 PROLYL OLIGOPEPTIDASE CATALYTIC DOMAIN-CONTAINING PROTEIN"/>
    <property type="match status" value="1"/>
</dbReference>
<sequence length="638" mass="68639">MTTPRPCGEWPSPVGTDTVAAAGLKLGQTAMTAEGAVAWTERRPDEGGRTTVVMADERGTRDRVPAPYDVRSAVHEYGGGAFVLDGPTLWFANSEDQCIHRVDADGTVRRLTPPDRGLSFADLQVDRPRRRLIAVCEDHNADPEPRASLVAISEDGDIRTLASGPDFIASPRLSPDGRRLVWLSWDHPNMPWDGTTLWQLDLAGDGEPVALAGGPAESLFQPIFAPDGSLHVVSDASGWWNICRHTDDGLVPVTHETAEFGVPQWVFGQSTVAFDDDGGLYAVVSRDGFASLVSVARDSGRLRTFDLPFTHLEQLRASGGRLTFIGGSATTAPTLCTLNADGSGLQRLRASADSDWPEAVLSTPDAIRYPTADGAEAHALYYPPRHPDWQVPGGERPPLLIKCHGGPTGATVTALDPRIQFWTSRGFAVLDVNYRGSVGYGRAYREALYGAWGVADVADCVHGARYLADQGLADPGRVVISGSSAGGYTVLSVLTFARVAAAGASYYGIGDLERLLASTHKFESRYLLRLIGEDPALLRARSPLHHADRLTCPVLFLQGLKDKVVPPDQAETMVTALRRQGVPAAHITFPEERHGFRAAINIRTAIGSELAFYGRILGFTPADTDLPQVPLQPDHGSP</sequence>
<dbReference type="PANTHER" id="PTHR43056">
    <property type="entry name" value="PEPTIDASE S9 PROLYL OLIGOPEPTIDASE"/>
    <property type="match status" value="1"/>
</dbReference>
<dbReference type="SUPFAM" id="SSF82171">
    <property type="entry name" value="DPP6 N-terminal domain-like"/>
    <property type="match status" value="1"/>
</dbReference>
<comment type="caution">
    <text evidence="2">The sequence shown here is derived from an EMBL/GenBank/DDBJ whole genome shotgun (WGS) entry which is preliminary data.</text>
</comment>
<proteinExistence type="predicted"/>
<dbReference type="Gene3D" id="2.120.10.30">
    <property type="entry name" value="TolB, C-terminal domain"/>
    <property type="match status" value="1"/>
</dbReference>
<dbReference type="SUPFAM" id="SSF53474">
    <property type="entry name" value="alpha/beta-Hydrolases"/>
    <property type="match status" value="1"/>
</dbReference>
<protein>
    <submittedName>
        <fullName evidence="2">S9 family peptidase</fullName>
        <ecNumber evidence="2">3.4.-.-</ecNumber>
    </submittedName>
</protein>
<dbReference type="Pfam" id="PF00326">
    <property type="entry name" value="Peptidase_S9"/>
    <property type="match status" value="1"/>
</dbReference>